<organism evidence="2 3">
    <name type="scientific">Huiozyma naganishii (strain ATCC MYA-139 / BCRC 22969 / CBS 8797 / KCTC 17520 / NBRC 10181 / NCYC 3082 / Yp74L-3)</name>
    <name type="common">Yeast</name>
    <name type="synonym">Kazachstania naganishii</name>
    <dbReference type="NCBI Taxonomy" id="1071383"/>
    <lineage>
        <taxon>Eukaryota</taxon>
        <taxon>Fungi</taxon>
        <taxon>Dikarya</taxon>
        <taxon>Ascomycota</taxon>
        <taxon>Saccharomycotina</taxon>
        <taxon>Saccharomycetes</taxon>
        <taxon>Saccharomycetales</taxon>
        <taxon>Saccharomycetaceae</taxon>
        <taxon>Huiozyma</taxon>
    </lineage>
</organism>
<dbReference type="AlphaFoldDB" id="J7QZS4"/>
<dbReference type="eggNOG" id="ENOG502QRFX">
    <property type="taxonomic scope" value="Eukaryota"/>
</dbReference>
<reference evidence="2 3" key="1">
    <citation type="journal article" date="2011" name="Proc. Natl. Acad. Sci. U.S.A.">
        <title>Evolutionary erosion of yeast sex chromosomes by mating-type switching accidents.</title>
        <authorList>
            <person name="Gordon J.L."/>
            <person name="Armisen D."/>
            <person name="Proux-Wera E."/>
            <person name="Oheigeartaigh S.S."/>
            <person name="Byrne K.P."/>
            <person name="Wolfe K.H."/>
        </authorList>
    </citation>
    <scope>NUCLEOTIDE SEQUENCE [LARGE SCALE GENOMIC DNA]</scope>
    <source>
        <strain evidence="3">ATCC MYA-139 / BCRC 22969 / CBS 8797 / CCRC 22969 / KCTC 17520 / NBRC 10181 / NCYC 3082</strain>
    </source>
</reference>
<keyword evidence="3" id="KW-1185">Reference proteome</keyword>
<name>J7QZS4_HUIN7</name>
<dbReference type="RefSeq" id="XP_022462231.1">
    <property type="nucleotide sequence ID" value="XM_022607274.1"/>
</dbReference>
<evidence type="ECO:0000313" key="2">
    <source>
        <dbReference type="EMBL" id="CCK67985.1"/>
    </source>
</evidence>
<dbReference type="STRING" id="1071383.J7QZS4"/>
<dbReference type="InterPro" id="IPR016181">
    <property type="entry name" value="Acyl_CoA_acyltransferase"/>
</dbReference>
<dbReference type="Proteomes" id="UP000006310">
    <property type="component" value="Chromosome 1"/>
</dbReference>
<dbReference type="SUPFAM" id="SSF55729">
    <property type="entry name" value="Acyl-CoA N-acyltransferases (Nat)"/>
    <property type="match status" value="1"/>
</dbReference>
<dbReference type="Pfam" id="PF00583">
    <property type="entry name" value="Acetyltransf_1"/>
    <property type="match status" value="1"/>
</dbReference>
<evidence type="ECO:0000259" key="1">
    <source>
        <dbReference type="PROSITE" id="PS51186"/>
    </source>
</evidence>
<gene>
    <name evidence="2" type="primary">KNAG0A02970</name>
    <name evidence="2" type="ordered locus">KNAG_0A02970</name>
</gene>
<reference evidence="3" key="2">
    <citation type="submission" date="2012-08" db="EMBL/GenBank/DDBJ databases">
        <title>Genome sequence of Kazachstania naganishii.</title>
        <authorList>
            <person name="Gordon J.L."/>
            <person name="Armisen D."/>
            <person name="Proux-Wera E."/>
            <person name="OhEigeartaigh S.S."/>
            <person name="Byrne K.P."/>
            <person name="Wolfe K.H."/>
        </authorList>
    </citation>
    <scope>NUCLEOTIDE SEQUENCE [LARGE SCALE GENOMIC DNA]</scope>
    <source>
        <strain evidence="3">ATCC MYA-139 / BCRC 22969 / CBS 8797 / CCRC 22969 / KCTC 17520 / NBRC 10181 / NCYC 3082</strain>
    </source>
</reference>
<protein>
    <recommendedName>
        <fullName evidence="1">N-acetyltransferase domain-containing protein</fullName>
    </recommendedName>
</protein>
<dbReference type="PANTHER" id="PTHR43138">
    <property type="entry name" value="ACETYLTRANSFERASE, GNAT FAMILY"/>
    <property type="match status" value="1"/>
</dbReference>
<sequence length="233" mass="26629">MTRQDIWSTKLLHDGPTFNKPLVERCEPVSFKLSDGTVATAFAIFDSTLLASALTALMHRQFNMEIEAGDTYPQSAPLTRDEFIDYWHHSMCVVLLHTDQLSLEAVNASNPDWEQLFLGTFYIKPNYMSRCSHICNAGFLVNPTHRGKRIGYRLAQVYLKWAPLLGYTYSVFNLVFVTNIASWKIWDRFKFDRIGLIPRAGQLAGHKEPVDAIVFGKNLTNVEEELFADFETL</sequence>
<dbReference type="KEGG" id="kng:KNAG_0A02970"/>
<feature type="domain" description="N-acetyltransferase" evidence="1">
    <location>
        <begin position="49"/>
        <end position="220"/>
    </location>
</feature>
<dbReference type="GO" id="GO:0005634">
    <property type="term" value="C:nucleus"/>
    <property type="evidence" value="ECO:0007669"/>
    <property type="project" value="TreeGrafter"/>
</dbReference>
<dbReference type="GO" id="GO:0016747">
    <property type="term" value="F:acyltransferase activity, transferring groups other than amino-acyl groups"/>
    <property type="evidence" value="ECO:0007669"/>
    <property type="project" value="InterPro"/>
</dbReference>
<accession>J7QZS4</accession>
<evidence type="ECO:0000313" key="3">
    <source>
        <dbReference type="Proteomes" id="UP000006310"/>
    </source>
</evidence>
<dbReference type="Gene3D" id="3.40.630.30">
    <property type="match status" value="1"/>
</dbReference>
<dbReference type="GeneID" id="34523620"/>
<proteinExistence type="predicted"/>
<dbReference type="InterPro" id="IPR052742">
    <property type="entry name" value="Mito_N-acetyltransferase"/>
</dbReference>
<dbReference type="PROSITE" id="PS51186">
    <property type="entry name" value="GNAT"/>
    <property type="match status" value="1"/>
</dbReference>
<dbReference type="EMBL" id="HE978314">
    <property type="protein sequence ID" value="CCK67985.1"/>
    <property type="molecule type" value="Genomic_DNA"/>
</dbReference>
<dbReference type="OrthoDB" id="10264707at2759"/>
<dbReference type="OMA" id="MEQPMAL"/>
<dbReference type="HOGENOM" id="CLU_013985_42_1_1"/>
<dbReference type="PANTHER" id="PTHR43138:SF1">
    <property type="entry name" value="N-ACETYLTRANSFERASE ACA1"/>
    <property type="match status" value="1"/>
</dbReference>
<dbReference type="InterPro" id="IPR000182">
    <property type="entry name" value="GNAT_dom"/>
</dbReference>